<dbReference type="OrthoDB" id="9770286at2"/>
<dbReference type="PIRSF" id="PIRSF000089">
    <property type="entry name" value="Electra_flavoP_a"/>
    <property type="match status" value="1"/>
</dbReference>
<dbReference type="AlphaFoldDB" id="D7CKK9"/>
<feature type="binding site" evidence="2">
    <location>
        <begin position="300"/>
        <end position="301"/>
    </location>
    <ligand>
        <name>FAD</name>
        <dbReference type="ChEBI" id="CHEBI:57692"/>
    </ligand>
</feature>
<dbReference type="KEGG" id="slp:Slip_0460"/>
<keyword evidence="2" id="KW-0285">Flavoprotein</keyword>
<accession>D7CKK9</accession>
<dbReference type="InterPro" id="IPR001308">
    <property type="entry name" value="ETF_a/FixB"/>
</dbReference>
<dbReference type="Proteomes" id="UP000000378">
    <property type="component" value="Chromosome"/>
</dbReference>
<dbReference type="InterPro" id="IPR014731">
    <property type="entry name" value="ETF_asu_C"/>
</dbReference>
<evidence type="ECO:0000313" key="5">
    <source>
        <dbReference type="Proteomes" id="UP000000378"/>
    </source>
</evidence>
<dbReference type="SUPFAM" id="SSF52402">
    <property type="entry name" value="Adenine nucleotide alpha hydrolases-like"/>
    <property type="match status" value="1"/>
</dbReference>
<name>D7CKK9_SYNLT</name>
<organism evidence="4 5">
    <name type="scientific">Syntrophothermus lipocalidus (strain DSM 12680 / TGB-C1)</name>
    <dbReference type="NCBI Taxonomy" id="643648"/>
    <lineage>
        <taxon>Bacteria</taxon>
        <taxon>Bacillati</taxon>
        <taxon>Bacillota</taxon>
        <taxon>Clostridia</taxon>
        <taxon>Eubacteriales</taxon>
        <taxon>Syntrophomonadaceae</taxon>
        <taxon>Syntrophothermus</taxon>
    </lineage>
</organism>
<dbReference type="eggNOG" id="COG2025">
    <property type="taxonomic scope" value="Bacteria"/>
</dbReference>
<dbReference type="EMBL" id="CP002048">
    <property type="protein sequence ID" value="ADI01244.1"/>
    <property type="molecule type" value="Genomic_DNA"/>
</dbReference>
<evidence type="ECO:0000313" key="4">
    <source>
        <dbReference type="EMBL" id="ADI01244.1"/>
    </source>
</evidence>
<comment type="similarity">
    <text evidence="1">Belongs to the ETF alpha-subunit/FixB family.</text>
</comment>
<protein>
    <submittedName>
        <fullName evidence="4">Electron transfer flavoprotein alpha subunit</fullName>
    </submittedName>
</protein>
<dbReference type="STRING" id="643648.Slip_0460"/>
<dbReference type="Gene3D" id="3.40.50.620">
    <property type="entry name" value="HUPs"/>
    <property type="match status" value="1"/>
</dbReference>
<dbReference type="SUPFAM" id="SSF52467">
    <property type="entry name" value="DHS-like NAD/FAD-binding domain"/>
    <property type="match status" value="1"/>
</dbReference>
<comment type="cofactor">
    <cofactor evidence="2">
        <name>FAD</name>
        <dbReference type="ChEBI" id="CHEBI:57692"/>
    </cofactor>
    <text evidence="2">Binds 1 FAD per dimer.</text>
</comment>
<reference evidence="5" key="1">
    <citation type="journal article" date="2010" name="Stand. Genomic Sci.">
        <title>Complete genome sequence of Syntrophothermus lipocalidus type strain (TGB-C1T).</title>
        <authorList>
            <consortium name="US DOE Joint Genome Institute (JGI-PGF)"/>
            <person name="Djao O."/>
            <person name="Zhang X."/>
            <person name="Lucas S."/>
            <person name="Lapidus A."/>
            <person name="Glavina Del Rio T."/>
            <person name="Nolan M."/>
            <person name="Tice H."/>
            <person name="Cheng J."/>
            <person name="Han C."/>
            <person name="Tapia R."/>
            <person name="Goodwin L."/>
            <person name="Pitluck S."/>
            <person name="Liolios K."/>
            <person name="Ivanova N."/>
            <person name="Mavromatis K."/>
            <person name="Mikhailova N."/>
            <person name="Ovchinnikova G."/>
            <person name="Pati A."/>
            <person name="Brambilla E."/>
            <person name="Chen A."/>
            <person name="Palaniappan K."/>
            <person name="Land M."/>
            <person name="Hauser L."/>
            <person name="Chang Y."/>
            <person name="Jeffries C."/>
            <person name="Rohde M."/>
            <person name="Sikorski J."/>
            <person name="Spring S."/>
            <person name="Goker M."/>
            <person name="Detter J."/>
            <person name="Woyke T."/>
            <person name="Bristow J."/>
            <person name="Eisen J."/>
            <person name="Markowitz V."/>
            <person name="Hugenholtz P."/>
            <person name="Kyrpides N."/>
            <person name="Klenk H."/>
        </authorList>
    </citation>
    <scope>NUCLEOTIDE SEQUENCE [LARGE SCALE GENOMIC DNA]</scope>
    <source>
        <strain evidence="5">DSM 12680 / TGB-C1</strain>
    </source>
</reference>
<proteinExistence type="inferred from homology"/>
<gene>
    <name evidence="4" type="ordered locus">Slip_0460</name>
</gene>
<dbReference type="InterPro" id="IPR014729">
    <property type="entry name" value="Rossmann-like_a/b/a_fold"/>
</dbReference>
<dbReference type="Pfam" id="PF00766">
    <property type="entry name" value="ETF_alpha"/>
    <property type="match status" value="1"/>
</dbReference>
<reference evidence="4 5" key="2">
    <citation type="journal article" date="2010" name="Stand. Genomic Sci.">
        <title>Complete genome sequence of Syntrophothermus lipocalidus type strain (TGB-C1).</title>
        <authorList>
            <person name="Djao O.D."/>
            <person name="Zhang X."/>
            <person name="Lucas S."/>
            <person name="Lapidus A."/>
            <person name="Del Rio T.G."/>
            <person name="Nolan M."/>
            <person name="Tice H."/>
            <person name="Cheng J.F."/>
            <person name="Han C."/>
            <person name="Tapia R."/>
            <person name="Goodwin L."/>
            <person name="Pitluck S."/>
            <person name="Liolios K."/>
            <person name="Ivanova N."/>
            <person name="Mavromatis K."/>
            <person name="Mikhailova N."/>
            <person name="Ovchinnikova G."/>
            <person name="Pati A."/>
            <person name="Brambilla E."/>
            <person name="Chen A."/>
            <person name="Palaniappan K."/>
            <person name="Land M."/>
            <person name="Hauser L."/>
            <person name="Chang Y.J."/>
            <person name="Jeffries C.D."/>
            <person name="Rohde M."/>
            <person name="Sikorski J."/>
            <person name="Spring S."/>
            <person name="Goker M."/>
            <person name="Detter J.C."/>
            <person name="Woyke T."/>
            <person name="Bristow J."/>
            <person name="Eisen J.A."/>
            <person name="Markowitz V."/>
            <person name="Hugenholtz P."/>
            <person name="Kyrpides N.C."/>
            <person name="Klenk H.P."/>
        </authorList>
    </citation>
    <scope>NUCLEOTIDE SEQUENCE [LARGE SCALE GENOMIC DNA]</scope>
    <source>
        <strain evidence="5">DSM 12680 / TGB-C1</strain>
    </source>
</reference>
<keyword evidence="5" id="KW-1185">Reference proteome</keyword>
<dbReference type="PANTHER" id="PTHR43153:SF1">
    <property type="entry name" value="ELECTRON TRANSFER FLAVOPROTEIN SUBUNIT ALPHA, MITOCHONDRIAL"/>
    <property type="match status" value="1"/>
</dbReference>
<dbReference type="GO" id="GO:0050660">
    <property type="term" value="F:flavin adenine dinucleotide binding"/>
    <property type="evidence" value="ECO:0007669"/>
    <property type="project" value="InterPro"/>
</dbReference>
<evidence type="ECO:0000256" key="1">
    <source>
        <dbReference type="ARBA" id="ARBA00005817"/>
    </source>
</evidence>
<sequence>MAGTLVYSQKTELALELIEAARALCRAGLGNEVKAISINNRAQAEELASRGVNVWSIKGEGVAIADTAALASVIAQVAKELEGDAIVLSSDRRGKELAGRLAAKLDAGCLTDVKAVETAGQEVGLVRNALGGATVAVQTITSSLKVVAFAPGAFPCAEKVSDSGIVNELEITGTKATVRMIETRPKDAESTDIRKAKTLVVVGQGVEDKEDLPLVEELASVLGAEIGCSKPVATDKKWLSEDRVIGLSGKTCQPELALILGVSGQVQFTVGIREAKVIVSVNKDENAYMNQMADYVLVTDIKKALPEFLQALR</sequence>
<dbReference type="SMART" id="SM00893">
    <property type="entry name" value="ETF"/>
    <property type="match status" value="1"/>
</dbReference>
<feature type="domain" description="Electron transfer flavoprotein alpha/beta-subunit N-terminal" evidence="3">
    <location>
        <begin position="4"/>
        <end position="184"/>
    </location>
</feature>
<dbReference type="RefSeq" id="WP_013174646.1">
    <property type="nucleotide sequence ID" value="NC_014220.1"/>
</dbReference>
<feature type="binding site" evidence="2">
    <location>
        <position position="282"/>
    </location>
    <ligand>
        <name>FAD</name>
        <dbReference type="ChEBI" id="CHEBI:57692"/>
    </ligand>
</feature>
<dbReference type="PANTHER" id="PTHR43153">
    <property type="entry name" value="ELECTRON TRANSFER FLAVOPROTEIN ALPHA"/>
    <property type="match status" value="1"/>
</dbReference>
<evidence type="ECO:0000259" key="3">
    <source>
        <dbReference type="SMART" id="SM00893"/>
    </source>
</evidence>
<dbReference type="HOGENOM" id="CLU_034178_0_1_9"/>
<keyword evidence="2" id="KW-0274">FAD</keyword>
<evidence type="ECO:0000256" key="2">
    <source>
        <dbReference type="PIRSR" id="PIRSR000089-1"/>
    </source>
</evidence>
<dbReference type="GO" id="GO:0033539">
    <property type="term" value="P:fatty acid beta-oxidation using acyl-CoA dehydrogenase"/>
    <property type="evidence" value="ECO:0007669"/>
    <property type="project" value="TreeGrafter"/>
</dbReference>
<dbReference type="Gene3D" id="3.40.50.1220">
    <property type="entry name" value="TPP-binding domain"/>
    <property type="match status" value="1"/>
</dbReference>
<dbReference type="Pfam" id="PF01012">
    <property type="entry name" value="ETF"/>
    <property type="match status" value="1"/>
</dbReference>
<dbReference type="GO" id="GO:0009055">
    <property type="term" value="F:electron transfer activity"/>
    <property type="evidence" value="ECO:0007669"/>
    <property type="project" value="InterPro"/>
</dbReference>
<dbReference type="InterPro" id="IPR014730">
    <property type="entry name" value="ETF_a/b_N"/>
</dbReference>
<dbReference type="InterPro" id="IPR029035">
    <property type="entry name" value="DHS-like_NAD/FAD-binding_dom"/>
</dbReference>